<dbReference type="EMBL" id="HBGA01056474">
    <property type="protein sequence ID" value="CAD9009697.1"/>
    <property type="molecule type" value="Transcribed_RNA"/>
</dbReference>
<protein>
    <submittedName>
        <fullName evidence="3">Uncharacterized protein</fullName>
    </submittedName>
</protein>
<evidence type="ECO:0000256" key="2">
    <source>
        <dbReference type="SAM" id="Phobius"/>
    </source>
</evidence>
<evidence type="ECO:0000256" key="1">
    <source>
        <dbReference type="SAM" id="MobiDB-lite"/>
    </source>
</evidence>
<feature type="transmembrane region" description="Helical" evidence="2">
    <location>
        <begin position="124"/>
        <end position="141"/>
    </location>
</feature>
<evidence type="ECO:0000313" key="3">
    <source>
        <dbReference type="EMBL" id="CAD9009697.1"/>
    </source>
</evidence>
<reference evidence="3" key="1">
    <citation type="submission" date="2021-01" db="EMBL/GenBank/DDBJ databases">
        <authorList>
            <person name="Corre E."/>
            <person name="Pelletier E."/>
            <person name="Niang G."/>
            <person name="Scheremetjew M."/>
            <person name="Finn R."/>
            <person name="Kale V."/>
            <person name="Holt S."/>
            <person name="Cochrane G."/>
            <person name="Meng A."/>
            <person name="Brown T."/>
            <person name="Cohen L."/>
        </authorList>
    </citation>
    <scope>NUCLEOTIDE SEQUENCE</scope>
    <source>
        <strain evidence="3">NIES-381</strain>
    </source>
</reference>
<gene>
    <name evidence="3" type="ORF">EGYM00392_LOCUS20792</name>
</gene>
<name>A0A7S1IE36_9EUGL</name>
<keyword evidence="2" id="KW-1133">Transmembrane helix</keyword>
<keyword evidence="2" id="KW-0812">Transmembrane</keyword>
<feature type="compositionally biased region" description="Acidic residues" evidence="1">
    <location>
        <begin position="73"/>
        <end position="83"/>
    </location>
</feature>
<dbReference type="AlphaFoldDB" id="A0A7S1IE36"/>
<organism evidence="3">
    <name type="scientific">Eutreptiella gymnastica</name>
    <dbReference type="NCBI Taxonomy" id="73025"/>
    <lineage>
        <taxon>Eukaryota</taxon>
        <taxon>Discoba</taxon>
        <taxon>Euglenozoa</taxon>
        <taxon>Euglenida</taxon>
        <taxon>Spirocuta</taxon>
        <taxon>Euglenophyceae</taxon>
        <taxon>Eutreptiales</taxon>
        <taxon>Eutreptiaceae</taxon>
        <taxon>Eutreptiella</taxon>
    </lineage>
</organism>
<proteinExistence type="predicted"/>
<accession>A0A7S1IE36</accession>
<keyword evidence="2" id="KW-0472">Membrane</keyword>
<feature type="region of interest" description="Disordered" evidence="1">
    <location>
        <begin position="26"/>
        <end position="102"/>
    </location>
</feature>
<sequence>MAVWLYMMRFLLGTIRDFINQTRTIQNSADEGSEDEVEHADDGPHDLMPKQAMDDAQAAPTGLRRRRARATGEPEEADADASEVPDGGAPAAEPSAVTTGVAASPKGVQTGRLDREALDAKARVYRVLLVLFVAAYAWKLYNGLTWFQLVALVFRRVIPSPWTTDFMLLNGTTAQPQLSSLDT</sequence>